<dbReference type="FunFam" id="2.60.40.10:FF:000228">
    <property type="entry name" value="obscurin isoform X4"/>
    <property type="match status" value="1"/>
</dbReference>
<accession>A0A3Q4HCY7</accession>
<dbReference type="Bgee" id="ENSNBRG00000011285">
    <property type="expression patterns" value="Expressed in muscle tissue and 6 other cell types or tissues"/>
</dbReference>
<dbReference type="AlphaFoldDB" id="A0A3Q4HCY7"/>
<keyword evidence="4" id="KW-1015">Disulfide bond</keyword>
<feature type="domain" description="Ig-like" evidence="5">
    <location>
        <begin position="41"/>
        <end position="125"/>
    </location>
</feature>
<evidence type="ECO:0000256" key="1">
    <source>
        <dbReference type="ARBA" id="ARBA00004496"/>
    </source>
</evidence>
<keyword evidence="2" id="KW-0963">Cytoplasm</keyword>
<dbReference type="InterPro" id="IPR013783">
    <property type="entry name" value="Ig-like_fold"/>
</dbReference>
<dbReference type="OMA" id="YIMEQKA"/>
<keyword evidence="7" id="KW-1185">Reference proteome</keyword>
<comment type="subcellular location">
    <subcellularLocation>
        <location evidence="1">Cytoplasm</location>
    </subcellularLocation>
</comment>
<sequence>HSFKSVVLSRPSQLPGETKRVQWAACLPLKTLNTLTTGTAPVVFKKELKSQEAKEGGEASLSCEVSSPDHKVTWWKGSTLLTQGEKYIMEQKATTHILIIHKLIMEDSGEYTCDTGDQKSTATLTVKGNRAHLHLSSVCVSHFLSSCLHPS</sequence>
<dbReference type="PANTHER" id="PTHR35971">
    <property type="entry name" value="SI:DKEY-31G6.6"/>
    <property type="match status" value="1"/>
</dbReference>
<dbReference type="Ensembl" id="ENSNBRT00000014986.1">
    <property type="protein sequence ID" value="ENSNBRP00000014592.1"/>
    <property type="gene ID" value="ENSNBRG00000011285.1"/>
</dbReference>
<dbReference type="GO" id="GO:0005737">
    <property type="term" value="C:cytoplasm"/>
    <property type="evidence" value="ECO:0007669"/>
    <property type="project" value="UniProtKB-SubCell"/>
</dbReference>
<reference evidence="6" key="2">
    <citation type="submission" date="2025-09" db="UniProtKB">
        <authorList>
            <consortium name="Ensembl"/>
        </authorList>
    </citation>
    <scope>IDENTIFICATION</scope>
</reference>
<evidence type="ECO:0000256" key="4">
    <source>
        <dbReference type="ARBA" id="ARBA00023157"/>
    </source>
</evidence>
<dbReference type="Gene3D" id="2.60.40.10">
    <property type="entry name" value="Immunoglobulins"/>
    <property type="match status" value="1"/>
</dbReference>
<name>A0A3Q4HCY7_NEOBR</name>
<dbReference type="InterPro" id="IPR003599">
    <property type="entry name" value="Ig_sub"/>
</dbReference>
<dbReference type="InterPro" id="IPR007110">
    <property type="entry name" value="Ig-like_dom"/>
</dbReference>
<proteinExistence type="predicted"/>
<dbReference type="SUPFAM" id="SSF48726">
    <property type="entry name" value="Immunoglobulin"/>
    <property type="match status" value="1"/>
</dbReference>
<dbReference type="SMART" id="SM00409">
    <property type="entry name" value="IG"/>
    <property type="match status" value="1"/>
</dbReference>
<reference evidence="6" key="1">
    <citation type="submission" date="2025-08" db="UniProtKB">
        <authorList>
            <consortium name="Ensembl"/>
        </authorList>
    </citation>
    <scope>IDENTIFICATION</scope>
</reference>
<dbReference type="InterPro" id="IPR013098">
    <property type="entry name" value="Ig_I-set"/>
</dbReference>
<evidence type="ECO:0000313" key="7">
    <source>
        <dbReference type="Proteomes" id="UP000261580"/>
    </source>
</evidence>
<evidence type="ECO:0000259" key="5">
    <source>
        <dbReference type="PROSITE" id="PS50835"/>
    </source>
</evidence>
<dbReference type="InterPro" id="IPR052385">
    <property type="entry name" value="Obscurin/Obscurin-like_Reg"/>
</dbReference>
<dbReference type="InterPro" id="IPR036179">
    <property type="entry name" value="Ig-like_dom_sf"/>
</dbReference>
<dbReference type="Proteomes" id="UP000261580">
    <property type="component" value="Unassembled WGS sequence"/>
</dbReference>
<dbReference type="GeneTree" id="ENSGT00940000177473"/>
<keyword evidence="3" id="KW-0597">Phosphoprotein</keyword>
<dbReference type="PROSITE" id="PS50835">
    <property type="entry name" value="IG_LIKE"/>
    <property type="match status" value="1"/>
</dbReference>
<protein>
    <recommendedName>
        <fullName evidence="5">Ig-like domain-containing protein</fullName>
    </recommendedName>
</protein>
<evidence type="ECO:0000313" key="6">
    <source>
        <dbReference type="Ensembl" id="ENSNBRP00000014592.1"/>
    </source>
</evidence>
<dbReference type="PANTHER" id="PTHR35971:SF5">
    <property type="entry name" value="OBSCURIN LIKE CYTOSKELETAL ADAPTOR 1"/>
    <property type="match status" value="1"/>
</dbReference>
<dbReference type="STRING" id="32507.ENSNBRP00000014592"/>
<organism evidence="6 7">
    <name type="scientific">Neolamprologus brichardi</name>
    <name type="common">Fairy cichlid</name>
    <name type="synonym">Lamprologus brichardi</name>
    <dbReference type="NCBI Taxonomy" id="32507"/>
    <lineage>
        <taxon>Eukaryota</taxon>
        <taxon>Metazoa</taxon>
        <taxon>Chordata</taxon>
        <taxon>Craniata</taxon>
        <taxon>Vertebrata</taxon>
        <taxon>Euteleostomi</taxon>
        <taxon>Actinopterygii</taxon>
        <taxon>Neopterygii</taxon>
        <taxon>Teleostei</taxon>
        <taxon>Neoteleostei</taxon>
        <taxon>Acanthomorphata</taxon>
        <taxon>Ovalentaria</taxon>
        <taxon>Cichlomorphae</taxon>
        <taxon>Cichliformes</taxon>
        <taxon>Cichlidae</taxon>
        <taxon>African cichlids</taxon>
        <taxon>Pseudocrenilabrinae</taxon>
        <taxon>Lamprologini</taxon>
        <taxon>Neolamprologus</taxon>
    </lineage>
</organism>
<dbReference type="Pfam" id="PF07679">
    <property type="entry name" value="I-set"/>
    <property type="match status" value="1"/>
</dbReference>
<evidence type="ECO:0000256" key="2">
    <source>
        <dbReference type="ARBA" id="ARBA00022490"/>
    </source>
</evidence>
<evidence type="ECO:0000256" key="3">
    <source>
        <dbReference type="ARBA" id="ARBA00022553"/>
    </source>
</evidence>